<name>A0A1F7TYK4_9BACT</name>
<dbReference type="InterPro" id="IPR023035">
    <property type="entry name" value="Ribosomal_uS9_bac/plastid"/>
</dbReference>
<dbReference type="InterPro" id="IPR020574">
    <property type="entry name" value="Ribosomal_uS9_CS"/>
</dbReference>
<dbReference type="GO" id="GO:0006412">
    <property type="term" value="P:translation"/>
    <property type="evidence" value="ECO:0007669"/>
    <property type="project" value="UniProtKB-UniRule"/>
</dbReference>
<evidence type="ECO:0000313" key="8">
    <source>
        <dbReference type="EMBL" id="OGL71110.1"/>
    </source>
</evidence>
<dbReference type="InterPro" id="IPR014721">
    <property type="entry name" value="Ribsml_uS5_D2-typ_fold_subgr"/>
</dbReference>
<gene>
    <name evidence="5" type="primary">rpsI</name>
    <name evidence="8" type="ORF">A3C17_01190</name>
</gene>
<dbReference type="InterPro" id="IPR020568">
    <property type="entry name" value="Ribosomal_Su5_D2-typ_SF"/>
</dbReference>
<dbReference type="GO" id="GO:0005737">
    <property type="term" value="C:cytoplasm"/>
    <property type="evidence" value="ECO:0007669"/>
    <property type="project" value="UniProtKB-ARBA"/>
</dbReference>
<dbReference type="EMBL" id="MGDX01000017">
    <property type="protein sequence ID" value="OGL71110.1"/>
    <property type="molecule type" value="Genomic_DNA"/>
</dbReference>
<reference evidence="8 9" key="1">
    <citation type="journal article" date="2016" name="Nat. Commun.">
        <title>Thousands of microbial genomes shed light on interconnected biogeochemical processes in an aquifer system.</title>
        <authorList>
            <person name="Anantharaman K."/>
            <person name="Brown C.T."/>
            <person name="Hug L.A."/>
            <person name="Sharon I."/>
            <person name="Castelle C.J."/>
            <person name="Probst A.J."/>
            <person name="Thomas B.C."/>
            <person name="Singh A."/>
            <person name="Wilkins M.J."/>
            <person name="Karaoz U."/>
            <person name="Brodie E.L."/>
            <person name="Williams K.H."/>
            <person name="Hubbard S.S."/>
            <person name="Banfield J.F."/>
        </authorList>
    </citation>
    <scope>NUCLEOTIDE SEQUENCE [LARGE SCALE GENOMIC DNA]</scope>
</reference>
<accession>A0A1F7TYK4</accession>
<evidence type="ECO:0000256" key="1">
    <source>
        <dbReference type="ARBA" id="ARBA00005251"/>
    </source>
</evidence>
<keyword evidence="3 5" id="KW-0687">Ribonucleoprotein</keyword>
<dbReference type="AlphaFoldDB" id="A0A1F7TYK4"/>
<feature type="region of interest" description="Disordered" evidence="7">
    <location>
        <begin position="113"/>
        <end position="138"/>
    </location>
</feature>
<dbReference type="Proteomes" id="UP000177097">
    <property type="component" value="Unassembled WGS sequence"/>
</dbReference>
<sequence>MKNDNVTFEGKYVSAVGRRKTSVAQARVYTRGTGKVVVNGRPVDVYFPTLLRRQTVMGPLEKTGMSVSADVSVKVLGGGETGQADATQLAIARALVKIDETLRSSLKSEGYLSRDARKVERKKPGLRKARRAPQWSKR</sequence>
<dbReference type="PROSITE" id="PS00360">
    <property type="entry name" value="RIBOSOMAL_S9"/>
    <property type="match status" value="1"/>
</dbReference>
<dbReference type="NCBIfam" id="NF001099">
    <property type="entry name" value="PRK00132.1"/>
    <property type="match status" value="1"/>
</dbReference>
<evidence type="ECO:0000256" key="2">
    <source>
        <dbReference type="ARBA" id="ARBA00022980"/>
    </source>
</evidence>
<evidence type="ECO:0000256" key="5">
    <source>
        <dbReference type="HAMAP-Rule" id="MF_00532"/>
    </source>
</evidence>
<evidence type="ECO:0000313" key="9">
    <source>
        <dbReference type="Proteomes" id="UP000177097"/>
    </source>
</evidence>
<evidence type="ECO:0000256" key="6">
    <source>
        <dbReference type="RuleBase" id="RU003815"/>
    </source>
</evidence>
<evidence type="ECO:0000256" key="7">
    <source>
        <dbReference type="SAM" id="MobiDB-lite"/>
    </source>
</evidence>
<feature type="compositionally biased region" description="Basic residues" evidence="7">
    <location>
        <begin position="119"/>
        <end position="138"/>
    </location>
</feature>
<dbReference type="PANTHER" id="PTHR21569:SF1">
    <property type="entry name" value="SMALL RIBOSOMAL SUBUNIT PROTEIN US9M"/>
    <property type="match status" value="1"/>
</dbReference>
<dbReference type="Pfam" id="PF00380">
    <property type="entry name" value="Ribosomal_S9"/>
    <property type="match status" value="1"/>
</dbReference>
<proteinExistence type="inferred from homology"/>
<organism evidence="8 9">
    <name type="scientific">Candidatus Uhrbacteria bacterium RIFCSPHIGHO2_02_FULL_53_13</name>
    <dbReference type="NCBI Taxonomy" id="1802389"/>
    <lineage>
        <taxon>Bacteria</taxon>
        <taxon>Candidatus Uhriibacteriota</taxon>
    </lineage>
</organism>
<comment type="caution">
    <text evidence="8">The sequence shown here is derived from an EMBL/GenBank/DDBJ whole genome shotgun (WGS) entry which is preliminary data.</text>
</comment>
<dbReference type="Gene3D" id="3.30.230.10">
    <property type="match status" value="1"/>
</dbReference>
<dbReference type="STRING" id="1802389.A3C17_01190"/>
<dbReference type="GO" id="GO:0003723">
    <property type="term" value="F:RNA binding"/>
    <property type="evidence" value="ECO:0007669"/>
    <property type="project" value="TreeGrafter"/>
</dbReference>
<dbReference type="HAMAP" id="MF_00532_B">
    <property type="entry name" value="Ribosomal_uS9_B"/>
    <property type="match status" value="1"/>
</dbReference>
<dbReference type="PANTHER" id="PTHR21569">
    <property type="entry name" value="RIBOSOMAL PROTEIN S9"/>
    <property type="match status" value="1"/>
</dbReference>
<dbReference type="SUPFAM" id="SSF54211">
    <property type="entry name" value="Ribosomal protein S5 domain 2-like"/>
    <property type="match status" value="1"/>
</dbReference>
<dbReference type="FunFam" id="3.30.230.10:FF:000001">
    <property type="entry name" value="30S ribosomal protein S9"/>
    <property type="match status" value="1"/>
</dbReference>
<keyword evidence="2 5" id="KW-0689">Ribosomal protein</keyword>
<protein>
    <recommendedName>
        <fullName evidence="4 5">Small ribosomal subunit protein uS9</fullName>
    </recommendedName>
</protein>
<evidence type="ECO:0000256" key="3">
    <source>
        <dbReference type="ARBA" id="ARBA00023274"/>
    </source>
</evidence>
<dbReference type="GO" id="GO:0003735">
    <property type="term" value="F:structural constituent of ribosome"/>
    <property type="evidence" value="ECO:0007669"/>
    <property type="project" value="InterPro"/>
</dbReference>
<evidence type="ECO:0000256" key="4">
    <source>
        <dbReference type="ARBA" id="ARBA00035259"/>
    </source>
</evidence>
<comment type="similarity">
    <text evidence="1 5 6">Belongs to the universal ribosomal protein uS9 family.</text>
</comment>
<dbReference type="GO" id="GO:0015935">
    <property type="term" value="C:small ribosomal subunit"/>
    <property type="evidence" value="ECO:0007669"/>
    <property type="project" value="UniProtKB-ARBA"/>
</dbReference>
<dbReference type="InterPro" id="IPR000754">
    <property type="entry name" value="Ribosomal_uS9"/>
</dbReference>